<dbReference type="GO" id="GO:0016836">
    <property type="term" value="F:hydro-lyase activity"/>
    <property type="evidence" value="ECO:0007669"/>
    <property type="project" value="UniProtKB-ARBA"/>
</dbReference>
<dbReference type="PROSITE" id="PS00166">
    <property type="entry name" value="ENOYL_COA_HYDRATASE"/>
    <property type="match status" value="1"/>
</dbReference>
<dbReference type="CDD" id="cd06558">
    <property type="entry name" value="crotonase-like"/>
    <property type="match status" value="1"/>
</dbReference>
<comment type="similarity">
    <text evidence="1 3">Belongs to the enoyl-CoA hydratase/isomerase family.</text>
</comment>
<dbReference type="Pfam" id="PF00378">
    <property type="entry name" value="ECH_1"/>
    <property type="match status" value="1"/>
</dbReference>
<protein>
    <submittedName>
        <fullName evidence="4">Enoyl-CoA hydratase/isomerase family protein</fullName>
    </submittedName>
</protein>
<dbReference type="InterPro" id="IPR001753">
    <property type="entry name" value="Enoyl-CoA_hydra/iso"/>
</dbReference>
<organism evidence="4 5">
    <name type="scientific">Eiseniibacteriota bacterium</name>
    <dbReference type="NCBI Taxonomy" id="2212470"/>
    <lineage>
        <taxon>Bacteria</taxon>
        <taxon>Candidatus Eiseniibacteriota</taxon>
    </lineage>
</organism>
<dbReference type="InterPro" id="IPR029045">
    <property type="entry name" value="ClpP/crotonase-like_dom_sf"/>
</dbReference>
<evidence type="ECO:0000256" key="2">
    <source>
        <dbReference type="ARBA" id="ARBA00023239"/>
    </source>
</evidence>
<comment type="caution">
    <text evidence="4">The sequence shown here is derived from an EMBL/GenBank/DDBJ whole genome shotgun (WGS) entry which is preliminary data.</text>
</comment>
<dbReference type="EMBL" id="VGIY01000045">
    <property type="protein sequence ID" value="MBM3316818.1"/>
    <property type="molecule type" value="Genomic_DNA"/>
</dbReference>
<gene>
    <name evidence="4" type="ORF">FJY75_03100</name>
</gene>
<dbReference type="InterPro" id="IPR014748">
    <property type="entry name" value="Enoyl-CoA_hydra_C"/>
</dbReference>
<dbReference type="Gene3D" id="3.90.226.10">
    <property type="entry name" value="2-enoyl-CoA Hydratase, Chain A, domain 1"/>
    <property type="match status" value="1"/>
</dbReference>
<dbReference type="GO" id="GO:0006635">
    <property type="term" value="P:fatty acid beta-oxidation"/>
    <property type="evidence" value="ECO:0007669"/>
    <property type="project" value="TreeGrafter"/>
</dbReference>
<evidence type="ECO:0000256" key="3">
    <source>
        <dbReference type="RuleBase" id="RU003707"/>
    </source>
</evidence>
<keyword evidence="2" id="KW-0456">Lyase</keyword>
<dbReference type="FunFam" id="1.10.12.10:FF:000001">
    <property type="entry name" value="Probable enoyl-CoA hydratase, mitochondrial"/>
    <property type="match status" value="1"/>
</dbReference>
<evidence type="ECO:0000313" key="5">
    <source>
        <dbReference type="Proteomes" id="UP000748308"/>
    </source>
</evidence>
<dbReference type="FunFam" id="3.90.226.10:FF:000009">
    <property type="entry name" value="Carnitinyl-CoA dehydratase"/>
    <property type="match status" value="1"/>
</dbReference>
<dbReference type="PANTHER" id="PTHR11941:SF54">
    <property type="entry name" value="ENOYL-COA HYDRATASE, MITOCHONDRIAL"/>
    <property type="match status" value="1"/>
</dbReference>
<dbReference type="AlphaFoldDB" id="A0A938BN36"/>
<reference evidence="4" key="1">
    <citation type="submission" date="2019-03" db="EMBL/GenBank/DDBJ databases">
        <title>Lake Tanganyika Metagenome-Assembled Genomes (MAGs).</title>
        <authorList>
            <person name="Tran P."/>
        </authorList>
    </citation>
    <scope>NUCLEOTIDE SEQUENCE</scope>
    <source>
        <strain evidence="4">M_DeepCast_400m_m2_100</strain>
    </source>
</reference>
<dbReference type="Gene3D" id="1.10.12.10">
    <property type="entry name" value="Lyase 2-enoyl-coa Hydratase, Chain A, domain 2"/>
    <property type="match status" value="1"/>
</dbReference>
<evidence type="ECO:0000256" key="1">
    <source>
        <dbReference type="ARBA" id="ARBA00005254"/>
    </source>
</evidence>
<evidence type="ECO:0000313" key="4">
    <source>
        <dbReference type="EMBL" id="MBM3316818.1"/>
    </source>
</evidence>
<dbReference type="SUPFAM" id="SSF52096">
    <property type="entry name" value="ClpP/crotonase"/>
    <property type="match status" value="1"/>
</dbReference>
<name>A0A938BN36_UNCEI</name>
<proteinExistence type="inferred from homology"/>
<sequence length="260" mass="27987">MERKHLLYEERGAVALVTIHRPDKLNAINREMFFELRDQFAEIDARDGVRAAILTGSGEKAFAAGADIAELATLSPVEARELSALGQSVMEGMARLGKPLIAAVNGYALGGGLELALCCHFRIASDNARMGLPEVSLGVIPGYAGTQRLPRLVGPGRALEMIAGGDPIDAQEALRCGLVNRVVSREELLPTCLAIAERIALRGPIAVRFALEAVQRGLDGGLEEGARLEQALFGLLWSTDDMREGCGAFLEKRRPQFKGR</sequence>
<dbReference type="PANTHER" id="PTHR11941">
    <property type="entry name" value="ENOYL-COA HYDRATASE-RELATED"/>
    <property type="match status" value="1"/>
</dbReference>
<dbReference type="InterPro" id="IPR018376">
    <property type="entry name" value="Enoyl-CoA_hyd/isom_CS"/>
</dbReference>
<dbReference type="Proteomes" id="UP000748308">
    <property type="component" value="Unassembled WGS sequence"/>
</dbReference>
<accession>A0A938BN36</accession>